<feature type="coiled-coil region" evidence="1">
    <location>
        <begin position="211"/>
        <end position="238"/>
    </location>
</feature>
<dbReference type="ProteomicsDB" id="342632"/>
<evidence type="ECO:0000313" key="5">
    <source>
        <dbReference type="Ensembl" id="ENSMUSP00000059809.6"/>
    </source>
</evidence>
<feature type="coiled-coil region" evidence="1">
    <location>
        <begin position="159"/>
        <end position="186"/>
    </location>
</feature>
<organism evidence="4">
    <name type="scientific">Mus musculus</name>
    <name type="common">Mouse</name>
    <dbReference type="NCBI Taxonomy" id="10090"/>
    <lineage>
        <taxon>Eukaryota</taxon>
        <taxon>Metazoa</taxon>
        <taxon>Chordata</taxon>
        <taxon>Craniata</taxon>
        <taxon>Vertebrata</taxon>
        <taxon>Euteleostomi</taxon>
        <taxon>Mammalia</taxon>
        <taxon>Eutheria</taxon>
        <taxon>Euarchontoglires</taxon>
        <taxon>Glires</taxon>
        <taxon>Rodentia</taxon>
        <taxon>Myomorpha</taxon>
        <taxon>Muroidea</taxon>
        <taxon>Muridae</taxon>
        <taxon>Murinae</taxon>
        <taxon>Mus</taxon>
        <taxon>Mus</taxon>
    </lineage>
</organism>
<dbReference type="Ensembl" id="ENSMUST00000128259.9">
    <property type="protein sequence ID" value="ENSMUSP00000135792.3"/>
    <property type="gene ID" value="ENSMUSG00000079324.12"/>
</dbReference>
<reference evidence="5 7" key="9">
    <citation type="journal article" date="2009" name="PLoS Biol.">
        <title>Lineage-specific biology revealed by a finished genome assembly of the mouse.</title>
        <authorList>
            <consortium name="Mouse Genome Sequencing Consortium"/>
            <person name="Church D.M."/>
            <person name="Goodstadt L."/>
            <person name="Hillier L.W."/>
            <person name="Zody M.C."/>
            <person name="Goldstein S."/>
            <person name="She X."/>
            <person name="Bult C.J."/>
            <person name="Agarwala R."/>
            <person name="Cherry J.L."/>
            <person name="DiCuccio M."/>
            <person name="Hlavina W."/>
            <person name="Kapustin Y."/>
            <person name="Meric P."/>
            <person name="Maglott D."/>
            <person name="Birtle Z."/>
            <person name="Marques A.C."/>
            <person name="Graves T."/>
            <person name="Zhou S."/>
            <person name="Teague B."/>
            <person name="Potamousis K."/>
            <person name="Churas C."/>
            <person name="Place M."/>
            <person name="Herschleb J."/>
            <person name="Runnheim R."/>
            <person name="Forrest D."/>
            <person name="Amos-Landgraf J."/>
            <person name="Schwartz D.C."/>
            <person name="Cheng Z."/>
            <person name="Lindblad-Toh K."/>
            <person name="Eichler E.E."/>
            <person name="Ponting C.P."/>
        </authorList>
    </citation>
    <scope>NUCLEOTIDE SEQUENCE [LARGE SCALE GENOMIC DNA]</scope>
    <source>
        <strain evidence="5 7">C57BL/6J</strain>
    </source>
</reference>
<reference evidence="5" key="11">
    <citation type="submission" date="2025-05" db="UniProtKB">
        <authorList>
            <consortium name="Ensembl"/>
        </authorList>
    </citation>
    <scope>IDENTIFICATION</scope>
    <source>
        <strain evidence="5">C57BL/6J</strain>
    </source>
</reference>
<evidence type="ECO:0000256" key="2">
    <source>
        <dbReference type="SAM" id="MobiDB-lite"/>
    </source>
</evidence>
<dbReference type="Proteomes" id="UP000000589">
    <property type="component" value="Chromosome 2"/>
</dbReference>
<dbReference type="AGR" id="MGI:1922971"/>
<evidence type="ECO:0000313" key="4">
    <source>
        <dbReference type="EMBL" id="BAC25486.1"/>
    </source>
</evidence>
<dbReference type="GeneID" id="75721"/>
<dbReference type="EMBL" id="AK016523">
    <property type="protein sequence ID" value="BAC25486.1"/>
    <property type="molecule type" value="mRNA"/>
</dbReference>
<protein>
    <submittedName>
        <fullName evidence="5">RIKEN cDNA 4932414N04 gene</fullName>
    </submittedName>
</protein>
<dbReference type="PANTHER" id="PTHR24147:SF74">
    <property type="entry name" value="RIKEN CDNA 4932414N04 GENE"/>
    <property type="match status" value="1"/>
</dbReference>
<reference evidence="4" key="3">
    <citation type="journal article" date="2000" name="Genome Res.">
        <title>RIKEN integrated sequence analysis (RISA) system--384-format sequencing pipeline with 384 multicapillary sequencer.</title>
        <authorList>
            <person name="Shibata K."/>
            <person name="Itoh M."/>
            <person name="Aizawa K."/>
            <person name="Nagaoka S."/>
            <person name="Sasaki N."/>
            <person name="Carninci P."/>
            <person name="Konno H."/>
            <person name="Akiyama J."/>
            <person name="Nishi K."/>
            <person name="Kitsunai T."/>
            <person name="Tashiro H."/>
            <person name="Itoh M."/>
            <person name="Sumi N."/>
            <person name="Ishii Y."/>
            <person name="Nakamura S."/>
            <person name="Hazama M."/>
            <person name="Nishine T."/>
            <person name="Harada A."/>
            <person name="Yamamoto R."/>
            <person name="Matsumoto H."/>
            <person name="Sakaguchi S."/>
            <person name="Ikegami T."/>
            <person name="Kashiwagi K."/>
            <person name="Fujiwake S."/>
            <person name="Inoue K."/>
            <person name="Togawa Y."/>
            <person name="Izawa M."/>
            <person name="Ohara E."/>
            <person name="Watahiki M."/>
            <person name="Yoneda Y."/>
            <person name="Ishikawa T."/>
            <person name="Ozawa K."/>
            <person name="Tanaka T."/>
            <person name="Matsuura S."/>
            <person name="Kawai J."/>
            <person name="Okazaki Y."/>
            <person name="Muramatsu M."/>
            <person name="Inoue Y."/>
            <person name="Kira A."/>
            <person name="Hayashizaki Y."/>
        </authorList>
    </citation>
    <scope>NUCLEOTIDE SEQUENCE</scope>
    <source>
        <strain evidence="4">C57BL/6J</strain>
        <tissue evidence="4">Testis</tissue>
    </source>
</reference>
<feature type="domain" description="DUF3496" evidence="3">
    <location>
        <begin position="266"/>
        <end position="357"/>
    </location>
</feature>
<dbReference type="Ensembl" id="ENSMUST00000055930.6">
    <property type="protein sequence ID" value="ENSMUSP00000059809.6"/>
    <property type="gene ID" value="ENSMUSG00000079324.12"/>
</dbReference>
<dbReference type="InterPro" id="IPR050657">
    <property type="entry name" value="Ankyrin_repeat_domain"/>
</dbReference>
<reference evidence="4" key="1">
    <citation type="journal article" date="1999" name="Methods Enzymol.">
        <title>High-efficiency full-length cDNA cloning.</title>
        <authorList>
            <person name="Carninci P."/>
            <person name="Hayashizaki Y."/>
        </authorList>
    </citation>
    <scope>NUCLEOTIDE SEQUENCE</scope>
    <source>
        <strain evidence="4">C57BL/6J</strain>
        <tissue evidence="4">Testis</tissue>
    </source>
</reference>
<dbReference type="HOGENOM" id="CLU_370024_0_0_1"/>
<dbReference type="KEGG" id="mmu:75721"/>
<evidence type="ECO:0000313" key="7">
    <source>
        <dbReference type="Proteomes" id="UP000000589"/>
    </source>
</evidence>
<feature type="compositionally biased region" description="Basic and acidic residues" evidence="2">
    <location>
        <begin position="529"/>
        <end position="538"/>
    </location>
</feature>
<dbReference type="ExpressionAtlas" id="Q8CEQ9">
    <property type="expression patterns" value="baseline and differential"/>
</dbReference>
<proteinExistence type="evidence at transcript level"/>
<reference evidence="4" key="7">
    <citation type="journal article" date="2005" name="Science">
        <title>The Transcriptional Landscape of the Mammalian Genome.</title>
        <authorList>
            <consortium name="The FANTOM Consortium"/>
            <consortium name="Riken Genome Exploration Research Group and Genome Science Group (Genome Network Project Core Group)"/>
        </authorList>
    </citation>
    <scope>NUCLEOTIDE SEQUENCE</scope>
    <source>
        <strain evidence="4">C57BL/6J</strain>
        <tissue evidence="4">Testis</tissue>
    </source>
</reference>
<evidence type="ECO:0000313" key="6">
    <source>
        <dbReference type="MGI" id="MGI:1922971"/>
    </source>
</evidence>
<gene>
    <name evidence="5 6" type="primary">4932414N04Rik</name>
</gene>
<dbReference type="DNASU" id="75721"/>
<dbReference type="SMR" id="Q8CEQ9"/>
<feature type="region of interest" description="Disordered" evidence="2">
    <location>
        <begin position="629"/>
        <end position="662"/>
    </location>
</feature>
<reference evidence="4" key="8">
    <citation type="journal article" date="2005" name="Science">
        <title>Antisense Transcription in the Mammalian Transcriptome.</title>
        <authorList>
            <consortium name="RIKEN Genome Exploration Research Group and Genome Science Group (Genome Network Project Core Group) and the FANTOM Consortium"/>
        </authorList>
    </citation>
    <scope>NUCLEOTIDE SEQUENCE</scope>
    <source>
        <strain evidence="4">C57BL/6J</strain>
        <tissue evidence="4">Testis</tissue>
    </source>
</reference>
<keyword evidence="1" id="KW-0175">Coiled coil</keyword>
<evidence type="ECO:0000256" key="1">
    <source>
        <dbReference type="SAM" id="Coils"/>
    </source>
</evidence>
<sequence length="752" mass="87255">MLTKKTSSEKNKALKYADAMDDHQLSESLSEDYDLPDYDNILMIVDQLQMNYKDSGKPLEIQDAVHSYKMIVERNQNHSELLIEKSKNKRNQGHRVMKKPGETEKAKLQLRCRREEQQLDLLDVGSPEKQDMQQRNPDGWYEEMKKELTEKDPQHGREKQQLELRLRAQDMELQHLRNDINKLQEAQHPETEAGHGDSMTKGHLQKVEHEVFKLVETIKKQSETIEQLERKLANEDKILTGTGHLTQAGRDFFNAFREMYTTSVMSQLELRIQHLEREFSEMKTRTWENGVVLENYVKLHQSHKLMETESKMKEVMSQFAMLTQHNTALLNLLSSVFASECPCKGRSKSLFTQENMLTSTSGPQPANQSIIAHLDAPADDNEDFNKALTKSILSPQSELHQKKEKCLESAEEKTLRKKRFKPTKTSTVCENGEHSFFEVSNTRQFEKNTPVDEPQHEIIREDQETLDNIPGNHNTLIISPWEYRCTDLESEHSEERTHHAFCKAEPEQYKDPCLEWVPITRSPSQGQLRSKDRQDGPIRKNFNKMEAYTSTSNACMMSSGPEFGSGQLYNSLGYSRNFLQREPLMTTSRPQTFENSLSFPNRVREENQQTSYDKVGHHNASRIKPQKATLSTLQSKHPEVTHQASCKAEPKRYEEPHPERIQMTSPLTYDQLKSKDRQDESVRRNFVKMEAYSSVLNTYTTTSPAPGFGSGQCCNSLEHSRSFTPPISRPWRFVESVDSYLCRTWQQLHYHY</sequence>
<dbReference type="InterPro" id="IPR021885">
    <property type="entry name" value="DUF3496"/>
</dbReference>
<accession>H3BLH7</accession>
<dbReference type="RefSeq" id="NP_898936.1">
    <property type="nucleotide sequence ID" value="NM_183113.3"/>
</dbReference>
<dbReference type="PaxDb" id="10090-ENSMUSP00000135792"/>
<reference evidence="5" key="10">
    <citation type="journal article" date="2011" name="PLoS Biol.">
        <title>Modernizing reference genome assemblies.</title>
        <authorList>
            <person name="Church D.M."/>
            <person name="Schneider V.A."/>
            <person name="Graves T."/>
            <person name="Auger K."/>
            <person name="Cunningham F."/>
            <person name="Bouk N."/>
            <person name="Chen H.C."/>
            <person name="Agarwala R."/>
            <person name="McLaren W.M."/>
            <person name="Ritchie G.R."/>
            <person name="Albracht D."/>
            <person name="Kremitzki M."/>
            <person name="Rock S."/>
            <person name="Kotkiewicz H."/>
            <person name="Kremitzki C."/>
            <person name="Wollam A."/>
            <person name="Trani L."/>
            <person name="Fulton L."/>
            <person name="Fulton R."/>
            <person name="Matthews L."/>
            <person name="Whitehead S."/>
            <person name="Chow W."/>
            <person name="Torrance J."/>
            <person name="Dunn M."/>
            <person name="Harden G."/>
            <person name="Threadgold G."/>
            <person name="Wood J."/>
            <person name="Collins J."/>
            <person name="Heath P."/>
            <person name="Griffiths G."/>
            <person name="Pelan S."/>
            <person name="Grafham D."/>
            <person name="Eichler E.E."/>
            <person name="Weinstock G."/>
            <person name="Mardis E.R."/>
            <person name="Wilson R.K."/>
            <person name="Howe K."/>
            <person name="Flicek P."/>
            <person name="Hubbard T."/>
        </authorList>
    </citation>
    <scope>NUCLEOTIDE SEQUENCE [LARGE SCALE GENOMIC DNA]</scope>
    <source>
        <strain evidence="5">C57BL/6J</strain>
    </source>
</reference>
<feature type="region of interest" description="Disordered" evidence="2">
    <location>
        <begin position="521"/>
        <end position="540"/>
    </location>
</feature>
<dbReference type="UCSC" id="uc008jxr.1">
    <property type="organism name" value="mouse"/>
</dbReference>
<accession>Q8CEQ9</accession>
<dbReference type="Bgee" id="ENSMUSG00000079324">
    <property type="expression patterns" value="Expressed in seminiferous tubule of testis and 8 other cell types or tissues"/>
</dbReference>
<reference evidence="4" key="4">
    <citation type="submission" date="2000-07" db="EMBL/GenBank/DDBJ databases">
        <authorList>
            <person name="Adachi J."/>
            <person name="Aizawa K."/>
            <person name="Akahira S."/>
            <person name="Akimura T."/>
            <person name="Arai A."/>
            <person name="Aono H."/>
            <person name="Arakawa T."/>
            <person name="Bono H."/>
            <person name="Carninci P."/>
            <person name="Fukuda S."/>
            <person name="Fukunishi Y."/>
            <person name="Furuno M."/>
            <person name="Hanagaki T."/>
            <person name="Hara A."/>
            <person name="Hayatsu N."/>
            <person name="Hiramoto K."/>
            <person name="Hiraoka T."/>
            <person name="Hori F."/>
            <person name="Imotani K."/>
            <person name="Ishii Y."/>
            <person name="Itoh M."/>
            <person name="Izawa M."/>
            <person name="Kasukawa T."/>
            <person name="Kato H."/>
            <person name="Kawai J."/>
            <person name="Kojima Y."/>
            <person name="Konno H."/>
            <person name="Kouda M."/>
            <person name="Koya S."/>
            <person name="Kurihara C."/>
            <person name="Matsuyama T."/>
            <person name="Miyazaki A."/>
            <person name="Nishi K."/>
            <person name="Nomura K."/>
            <person name="Numazaki R."/>
            <person name="Ohno M."/>
            <person name="Okazaki Y."/>
            <person name="Okido T."/>
            <person name="Owa C."/>
            <person name="Saito H."/>
            <person name="Saito R."/>
            <person name="Sakai C."/>
            <person name="Sakai K."/>
            <person name="Sano H."/>
            <person name="Sasaki D."/>
            <person name="Shibata K."/>
            <person name="Shibata Y."/>
            <person name="Shinagawa A."/>
            <person name="Shiraki T."/>
            <person name="Sogabe Y."/>
            <person name="Suzuki H."/>
            <person name="Tagami M."/>
            <person name="Tagawa A."/>
            <person name="Takahashi F."/>
            <person name="Tanaka T."/>
            <person name="Tejima Y."/>
            <person name="Toya T."/>
            <person name="Yamamura T."/>
            <person name="Yasunishi A."/>
            <person name="Yoshida K."/>
            <person name="Yoshino M."/>
            <person name="Muramatsu M."/>
            <person name="Hayashizaki Y."/>
        </authorList>
    </citation>
    <scope>NUCLEOTIDE SEQUENCE</scope>
    <source>
        <strain evidence="4">C57BL/6J</strain>
        <tissue evidence="4">Testis</tissue>
    </source>
</reference>
<dbReference type="VEuPathDB" id="HostDB:ENSMUSG00000079324"/>
<reference evidence="4" key="2">
    <citation type="journal article" date="2000" name="Genome Res.">
        <title>Normalization and subtraction of cap-trapper-selected cDNAs to prepare full-length cDNA libraries for rapid discovery of new genes.</title>
        <authorList>
            <person name="Carninci P."/>
            <person name="Shibata Y."/>
            <person name="Hayatsu N."/>
            <person name="Sugahara Y."/>
            <person name="Shibata K."/>
            <person name="Itoh M."/>
            <person name="Konno H."/>
            <person name="Okazaki Y."/>
            <person name="Muramatsu M."/>
            <person name="Hayashizaki Y."/>
        </authorList>
    </citation>
    <scope>NUCLEOTIDE SEQUENCE</scope>
    <source>
        <strain evidence="4">C57BL/6J</strain>
        <tissue evidence="4">Testis</tissue>
    </source>
</reference>
<dbReference type="Pfam" id="PF12001">
    <property type="entry name" value="DUF3496"/>
    <property type="match status" value="1"/>
</dbReference>
<reference evidence="4" key="6">
    <citation type="journal article" date="2002" name="Nature">
        <title>Analysis of the mouse transcriptome based on functional annotation of 60,770 full-length cDNAs.</title>
        <authorList>
            <consortium name="The FANTOM Consortium and the RIKEN Genome Exploration Research Group Phase I and II Team"/>
        </authorList>
    </citation>
    <scope>NUCLEOTIDE SEQUENCE</scope>
    <source>
        <strain evidence="4">C57BL/6J</strain>
        <tissue evidence="4">Testis</tissue>
    </source>
</reference>
<evidence type="ECO:0000259" key="3">
    <source>
        <dbReference type="Pfam" id="PF12001"/>
    </source>
</evidence>
<dbReference type="OrthoDB" id="9621382at2759"/>
<dbReference type="PANTHER" id="PTHR24147">
    <property type="entry name" value="ANKYRIN REPEAT DOMAIN 36-RELATED"/>
    <property type="match status" value="1"/>
</dbReference>
<dbReference type="OMA" id="YLEMIEM"/>
<feature type="compositionally biased region" description="Basic and acidic residues" evidence="2">
    <location>
        <begin position="648"/>
        <end position="660"/>
    </location>
</feature>
<dbReference type="BioGRID-ORCS" id="75721">
    <property type="hits" value="1 hit in 76 CRISPR screens"/>
</dbReference>
<dbReference type="STRING" id="10090.ENSMUSP00000135792"/>
<dbReference type="GeneTree" id="ENSGT00940000153661"/>
<reference evidence="4" key="5">
    <citation type="journal article" date="2001" name="Nature">
        <title>Functional annotation of a full-length mouse cDNA collection.</title>
        <authorList>
            <consortium name="The RIKEN Genome Exploration Research Group Phase II Team and the FANTOM Consortium"/>
        </authorList>
    </citation>
    <scope>NUCLEOTIDE SEQUENCE</scope>
    <source>
        <strain evidence="4">C57BL/6J</strain>
        <tissue evidence="4">Testis</tissue>
    </source>
</reference>
<name>Q8CEQ9_MOUSE</name>
<dbReference type="AlphaFoldDB" id="Q8CEQ9"/>
<dbReference type="PhosphoSitePlus" id="Q8CEQ9"/>
<dbReference type="MGI" id="MGI:1922971">
    <property type="gene designation" value="4932414N04Rik"/>
</dbReference>
<keyword evidence="7" id="KW-1185">Reference proteome</keyword>